<dbReference type="PROSITE" id="PS51063">
    <property type="entry name" value="HTH_CRP_2"/>
    <property type="match status" value="1"/>
</dbReference>
<evidence type="ECO:0000259" key="4">
    <source>
        <dbReference type="PROSITE" id="PS51063"/>
    </source>
</evidence>
<keyword evidence="6" id="KW-1185">Reference proteome</keyword>
<keyword evidence="1" id="KW-0805">Transcription regulation</keyword>
<gene>
    <name evidence="5" type="ORF">SAMN05444389_101496</name>
</gene>
<dbReference type="STRING" id="53463.SAMN05444389_101496"/>
<proteinExistence type="predicted"/>
<keyword evidence="2" id="KW-0238">DNA-binding</keyword>
<reference evidence="6" key="1">
    <citation type="submission" date="2016-11" db="EMBL/GenBank/DDBJ databases">
        <authorList>
            <person name="Varghese N."/>
            <person name="Submissions S."/>
        </authorList>
    </citation>
    <scope>NUCLEOTIDE SEQUENCE [LARGE SCALE GENOMIC DNA]</scope>
    <source>
        <strain evidence="6">DSM 6637</strain>
    </source>
</reference>
<dbReference type="EMBL" id="FRCK01000001">
    <property type="protein sequence ID" value="SHL81631.1"/>
    <property type="molecule type" value="Genomic_DNA"/>
</dbReference>
<dbReference type="RefSeq" id="WP_073061433.1">
    <property type="nucleotide sequence ID" value="NZ_FRCK01000001.1"/>
</dbReference>
<keyword evidence="3" id="KW-0804">Transcription</keyword>
<dbReference type="GO" id="GO:0016301">
    <property type="term" value="F:kinase activity"/>
    <property type="evidence" value="ECO:0007669"/>
    <property type="project" value="UniProtKB-KW"/>
</dbReference>
<evidence type="ECO:0000313" key="6">
    <source>
        <dbReference type="Proteomes" id="UP000184444"/>
    </source>
</evidence>
<evidence type="ECO:0000256" key="1">
    <source>
        <dbReference type="ARBA" id="ARBA00023015"/>
    </source>
</evidence>
<dbReference type="SMART" id="SM00419">
    <property type="entry name" value="HTH_CRP"/>
    <property type="match status" value="1"/>
</dbReference>
<dbReference type="InterPro" id="IPR036390">
    <property type="entry name" value="WH_DNA-bd_sf"/>
</dbReference>
<dbReference type="Gene3D" id="2.60.120.10">
    <property type="entry name" value="Jelly Rolls"/>
    <property type="match status" value="1"/>
</dbReference>
<evidence type="ECO:0000313" key="5">
    <source>
        <dbReference type="EMBL" id="SHL81631.1"/>
    </source>
</evidence>
<dbReference type="CDD" id="cd00038">
    <property type="entry name" value="CAP_ED"/>
    <property type="match status" value="1"/>
</dbReference>
<dbReference type="InterPro" id="IPR018490">
    <property type="entry name" value="cNMP-bd_dom_sf"/>
</dbReference>
<evidence type="ECO:0000256" key="2">
    <source>
        <dbReference type="ARBA" id="ARBA00023125"/>
    </source>
</evidence>
<accession>A0A1M7DQ58</accession>
<dbReference type="Pfam" id="PF13545">
    <property type="entry name" value="HTH_Crp_2"/>
    <property type="match status" value="1"/>
</dbReference>
<dbReference type="AlphaFoldDB" id="A0A1M7DQ58"/>
<keyword evidence="5" id="KW-0808">Transferase</keyword>
<dbReference type="OrthoDB" id="7584044at2"/>
<dbReference type="SUPFAM" id="SSF46785">
    <property type="entry name" value="Winged helix' DNA-binding domain"/>
    <property type="match status" value="1"/>
</dbReference>
<sequence>MELHLAYPGLFDQEAGAQLAAVMGAPRQLNPRQRILRANVARTGALYIQRGFAARYRLDRSGRRQFIGVLIPGDFAGLSSFALGRLDHDIDSINSVRLQSISHDQLGTLEATSPELLCRLWQLTLLDSAISRYWIFRIGRLPGLARIANFFCEMLVRQYVRGLCATDRFELPLTQSDLGEACGMTPVHANRMIGELRAEGICNFMDGAVEVGDFAGLFRMGQYSWDYLYLPDAVSADLRRRLAPTATRGIALHGLR</sequence>
<dbReference type="InterPro" id="IPR014710">
    <property type="entry name" value="RmlC-like_jellyroll"/>
</dbReference>
<name>A0A1M7DQ58_9RHOB</name>
<dbReference type="InterPro" id="IPR036388">
    <property type="entry name" value="WH-like_DNA-bd_sf"/>
</dbReference>
<evidence type="ECO:0000256" key="3">
    <source>
        <dbReference type="ARBA" id="ARBA00023163"/>
    </source>
</evidence>
<dbReference type="InterPro" id="IPR000595">
    <property type="entry name" value="cNMP-bd_dom"/>
</dbReference>
<organism evidence="5 6">
    <name type="scientific">Paracoccus solventivorans</name>
    <dbReference type="NCBI Taxonomy" id="53463"/>
    <lineage>
        <taxon>Bacteria</taxon>
        <taxon>Pseudomonadati</taxon>
        <taxon>Pseudomonadota</taxon>
        <taxon>Alphaproteobacteria</taxon>
        <taxon>Rhodobacterales</taxon>
        <taxon>Paracoccaceae</taxon>
        <taxon>Paracoccus</taxon>
    </lineage>
</organism>
<protein>
    <submittedName>
        <fullName evidence="5">cAMP-binding domain of CRP or a regulatory subunit of cAMP-dependent protein kinases</fullName>
    </submittedName>
</protein>
<dbReference type="GO" id="GO:0006355">
    <property type="term" value="P:regulation of DNA-templated transcription"/>
    <property type="evidence" value="ECO:0007669"/>
    <property type="project" value="InterPro"/>
</dbReference>
<dbReference type="Proteomes" id="UP000184444">
    <property type="component" value="Unassembled WGS sequence"/>
</dbReference>
<dbReference type="GO" id="GO:0003677">
    <property type="term" value="F:DNA binding"/>
    <property type="evidence" value="ECO:0007669"/>
    <property type="project" value="UniProtKB-KW"/>
</dbReference>
<keyword evidence="5" id="KW-0418">Kinase</keyword>
<feature type="domain" description="HTH crp-type" evidence="4">
    <location>
        <begin position="141"/>
        <end position="215"/>
    </location>
</feature>
<dbReference type="Gene3D" id="1.10.10.10">
    <property type="entry name" value="Winged helix-like DNA-binding domain superfamily/Winged helix DNA-binding domain"/>
    <property type="match status" value="1"/>
</dbReference>
<dbReference type="SUPFAM" id="SSF51206">
    <property type="entry name" value="cAMP-binding domain-like"/>
    <property type="match status" value="1"/>
</dbReference>
<dbReference type="InterPro" id="IPR012318">
    <property type="entry name" value="HTH_CRP"/>
</dbReference>